<feature type="transmembrane region" description="Helical" evidence="1">
    <location>
        <begin position="77"/>
        <end position="101"/>
    </location>
</feature>
<evidence type="ECO:0000313" key="3">
    <source>
        <dbReference type="EMBL" id="KAF3767177.1"/>
    </source>
</evidence>
<dbReference type="PANTHER" id="PTHR38793">
    <property type="entry name" value="SLATT_FUNGAL DOMAIN-CONTAINING PROTEIN-RELATED"/>
    <property type="match status" value="1"/>
</dbReference>
<keyword evidence="1" id="KW-0812">Transmembrane</keyword>
<feature type="transmembrane region" description="Helical" evidence="1">
    <location>
        <begin position="107"/>
        <end position="128"/>
    </location>
</feature>
<dbReference type="OrthoDB" id="4472872at2759"/>
<keyword evidence="1" id="KW-0472">Membrane</keyword>
<comment type="caution">
    <text evidence="3">The sequence shown here is derived from an EMBL/GenBank/DDBJ whole genome shotgun (WGS) entry which is preliminary data.</text>
</comment>
<dbReference type="InterPro" id="IPR041622">
    <property type="entry name" value="SLATT_fungi"/>
</dbReference>
<keyword evidence="1" id="KW-1133">Transmembrane helix</keyword>
<keyword evidence="4" id="KW-1185">Reference proteome</keyword>
<name>A0A9P5CR53_CRYP1</name>
<organism evidence="3 4">
    <name type="scientific">Cryphonectria parasitica (strain ATCC 38755 / EP155)</name>
    <dbReference type="NCBI Taxonomy" id="660469"/>
    <lineage>
        <taxon>Eukaryota</taxon>
        <taxon>Fungi</taxon>
        <taxon>Dikarya</taxon>
        <taxon>Ascomycota</taxon>
        <taxon>Pezizomycotina</taxon>
        <taxon>Sordariomycetes</taxon>
        <taxon>Sordariomycetidae</taxon>
        <taxon>Diaporthales</taxon>
        <taxon>Cryphonectriaceae</taxon>
        <taxon>Cryphonectria-Endothia species complex</taxon>
        <taxon>Cryphonectria</taxon>
    </lineage>
</organism>
<proteinExistence type="predicted"/>
<reference evidence="3" key="1">
    <citation type="journal article" date="2020" name="Phytopathology">
        <title>Genome sequence of the chestnut blight fungus Cryphonectria parasitica EP155: A fundamental resource for an archetypical invasive plant pathogen.</title>
        <authorList>
            <person name="Crouch J.A."/>
            <person name="Dawe A."/>
            <person name="Aerts A."/>
            <person name="Barry K."/>
            <person name="Churchill A.C.L."/>
            <person name="Grimwood J."/>
            <person name="Hillman B."/>
            <person name="Milgroom M.G."/>
            <person name="Pangilinan J."/>
            <person name="Smith M."/>
            <person name="Salamov A."/>
            <person name="Schmutz J."/>
            <person name="Yadav J."/>
            <person name="Grigoriev I.V."/>
            <person name="Nuss D."/>
        </authorList>
    </citation>
    <scope>NUCLEOTIDE SEQUENCE</scope>
    <source>
        <strain evidence="3">EP155</strain>
    </source>
</reference>
<dbReference type="EMBL" id="MU032346">
    <property type="protein sequence ID" value="KAF3767177.1"/>
    <property type="molecule type" value="Genomic_DNA"/>
</dbReference>
<dbReference type="Proteomes" id="UP000803844">
    <property type="component" value="Unassembled WGS sequence"/>
</dbReference>
<dbReference type="AlphaFoldDB" id="A0A9P5CR53"/>
<dbReference type="GeneID" id="63833271"/>
<evidence type="ECO:0000313" key="4">
    <source>
        <dbReference type="Proteomes" id="UP000803844"/>
    </source>
</evidence>
<evidence type="ECO:0000256" key="1">
    <source>
        <dbReference type="SAM" id="Phobius"/>
    </source>
</evidence>
<dbReference type="Pfam" id="PF18142">
    <property type="entry name" value="SLATT_fungal"/>
    <property type="match status" value="1"/>
</dbReference>
<protein>
    <recommendedName>
        <fullName evidence="2">SMODS and SLOG-associating 2TM effector domain-containing protein</fullName>
    </recommendedName>
</protein>
<dbReference type="PANTHER" id="PTHR38793:SF3">
    <property type="entry name" value="SMODS AND SLOG-ASSOCIATING 2TM EFFECTOR DOMAIN-CONTAINING PROTEIN"/>
    <property type="match status" value="1"/>
</dbReference>
<feature type="domain" description="SMODS and SLOG-associating 2TM effector" evidence="2">
    <location>
        <begin position="65"/>
        <end position="186"/>
    </location>
</feature>
<feature type="non-terminal residue" evidence="3">
    <location>
        <position position="1"/>
    </location>
</feature>
<dbReference type="RefSeq" id="XP_040778138.1">
    <property type="nucleotide sequence ID" value="XM_040916142.1"/>
</dbReference>
<evidence type="ECO:0000259" key="2">
    <source>
        <dbReference type="Pfam" id="PF18142"/>
    </source>
</evidence>
<accession>A0A9P5CR53</accession>
<feature type="non-terminal residue" evidence="3">
    <location>
        <position position="195"/>
    </location>
</feature>
<dbReference type="NCBIfam" id="NF033635">
    <property type="entry name" value="SLATT_fungal"/>
    <property type="match status" value="1"/>
</dbReference>
<gene>
    <name evidence="3" type="ORF">M406DRAFT_241241</name>
</gene>
<sequence length="195" mass="21895">PRLPKASTNIQWSQPIGMHIRANSDEPLMVFRRAIGINSDLAPKSARPGATELGLREPTGVYKNVLREKRRRKAQHFVMSWLLYFIHFAQIVIGATLTALGPNASRYTVPITVLGAINTVIAGVLALMKGQGLPERLHKDETEFRRLQEWIEETEALLVTGVIGKDRRDIGVLVESAFRKYNSAQKSQENNRPDN</sequence>